<feature type="domain" description="DNA helicase Pif1-like 2B" evidence="3">
    <location>
        <begin position="191"/>
        <end position="233"/>
    </location>
</feature>
<keyword evidence="4" id="KW-1185">Reference proteome</keyword>
<keyword evidence="1" id="KW-0347">Helicase</keyword>
<keyword evidence="1" id="KW-0234">DNA repair</keyword>
<keyword evidence="1" id="KW-0067">ATP-binding</keyword>
<dbReference type="GeneID" id="125778143"/>
<gene>
    <name evidence="5" type="primary">LOC125778143</name>
</gene>
<keyword evidence="1" id="KW-0378">Hydrolase</keyword>
<feature type="domain" description="DNA helicase Pif1-like DEAD-box helicase" evidence="2">
    <location>
        <begin position="1"/>
        <end position="100"/>
    </location>
</feature>
<protein>
    <recommendedName>
        <fullName evidence="1">ATP-dependent DNA helicase</fullName>
        <ecNumber evidence="1">5.6.2.3</ecNumber>
    </recommendedName>
</protein>
<dbReference type="PANTHER" id="PTHR10492:SF57">
    <property type="entry name" value="ATP-DEPENDENT DNA HELICASE"/>
    <property type="match status" value="1"/>
</dbReference>
<name>A0ABM3JN60_BACDO</name>
<dbReference type="PANTHER" id="PTHR10492">
    <property type="match status" value="1"/>
</dbReference>
<dbReference type="InterPro" id="IPR010285">
    <property type="entry name" value="DNA_helicase_pif1-like_DEAD"/>
</dbReference>
<evidence type="ECO:0000313" key="4">
    <source>
        <dbReference type="Proteomes" id="UP001652620"/>
    </source>
</evidence>
<comment type="similarity">
    <text evidence="1">Belongs to the helicase family.</text>
</comment>
<keyword evidence="1" id="KW-0227">DNA damage</keyword>
<organism evidence="4 5">
    <name type="scientific">Bactrocera dorsalis</name>
    <name type="common">Oriental fruit fly</name>
    <name type="synonym">Dacus dorsalis</name>
    <dbReference type="NCBI Taxonomy" id="27457"/>
    <lineage>
        <taxon>Eukaryota</taxon>
        <taxon>Metazoa</taxon>
        <taxon>Ecdysozoa</taxon>
        <taxon>Arthropoda</taxon>
        <taxon>Hexapoda</taxon>
        <taxon>Insecta</taxon>
        <taxon>Pterygota</taxon>
        <taxon>Neoptera</taxon>
        <taxon>Endopterygota</taxon>
        <taxon>Diptera</taxon>
        <taxon>Brachycera</taxon>
        <taxon>Muscomorpha</taxon>
        <taxon>Tephritoidea</taxon>
        <taxon>Tephritidae</taxon>
        <taxon>Bactrocera</taxon>
        <taxon>Bactrocera</taxon>
    </lineage>
</organism>
<reference evidence="5" key="1">
    <citation type="submission" date="2025-08" db="UniProtKB">
        <authorList>
            <consortium name="RefSeq"/>
        </authorList>
    </citation>
    <scope>IDENTIFICATION</scope>
    <source>
        <tissue evidence="5">Adult</tissue>
    </source>
</reference>
<accession>A0ABM3JN60</accession>
<dbReference type="InterPro" id="IPR049163">
    <property type="entry name" value="Pif1-like_2B_dom"/>
</dbReference>
<keyword evidence="1" id="KW-0547">Nucleotide-binding</keyword>
<dbReference type="SUPFAM" id="SSF52540">
    <property type="entry name" value="P-loop containing nucleoside triphosphate hydrolases"/>
    <property type="match status" value="1"/>
</dbReference>
<comment type="catalytic activity">
    <reaction evidence="1">
        <text>ATP + H2O = ADP + phosphate + H(+)</text>
        <dbReference type="Rhea" id="RHEA:13065"/>
        <dbReference type="ChEBI" id="CHEBI:15377"/>
        <dbReference type="ChEBI" id="CHEBI:15378"/>
        <dbReference type="ChEBI" id="CHEBI:30616"/>
        <dbReference type="ChEBI" id="CHEBI:43474"/>
        <dbReference type="ChEBI" id="CHEBI:456216"/>
        <dbReference type="EC" id="5.6.2.3"/>
    </reaction>
</comment>
<dbReference type="Pfam" id="PF21530">
    <property type="entry name" value="Pif1_2B_dom"/>
    <property type="match status" value="1"/>
</dbReference>
<keyword evidence="1" id="KW-0233">DNA recombination</keyword>
<dbReference type="RefSeq" id="XP_049310663.1">
    <property type="nucleotide sequence ID" value="XM_049454706.1"/>
</dbReference>
<evidence type="ECO:0000259" key="3">
    <source>
        <dbReference type="Pfam" id="PF21530"/>
    </source>
</evidence>
<dbReference type="InterPro" id="IPR027417">
    <property type="entry name" value="P-loop_NTPase"/>
</dbReference>
<evidence type="ECO:0000259" key="2">
    <source>
        <dbReference type="Pfam" id="PF05970"/>
    </source>
</evidence>
<dbReference type="EC" id="5.6.2.3" evidence="1"/>
<dbReference type="Proteomes" id="UP001652620">
    <property type="component" value="Chromosome 4"/>
</dbReference>
<comment type="cofactor">
    <cofactor evidence="1">
        <name>Mg(2+)</name>
        <dbReference type="ChEBI" id="CHEBI:18420"/>
    </cofactor>
</comment>
<sequence length="326" mass="36309">MPHKKSVEALDRTLQDLRSNDQQIFGGALILLAGDFRQILPVIPRSTPADELKACLKSSYLWRHVKILNLTTNVRVQIQNDPSADTFSRQLLAIGNGQLAGDRETGLITLPDNFCNIAPTKEELVSSVFPNIAENYRNHNWLAERAVLAAKNKHVGQTNADVLTHVPGEVVTYQSVGTVTNQDDAVNYPTEFLNSLDLPGFPPHRLQLKVGAPIIMLRNINQPRLCNGTRLGVKKVMNNFIEATILKGKFKGEDVLIPRIPMIPSDLSFEFKRLQFPVRLAFAITINKAQGQSLEFCGIDLEYPCFSLGQLYVSCSRVVQFSLSTQ</sequence>
<evidence type="ECO:0000256" key="1">
    <source>
        <dbReference type="RuleBase" id="RU363044"/>
    </source>
</evidence>
<dbReference type="Pfam" id="PF05970">
    <property type="entry name" value="PIF1"/>
    <property type="match status" value="1"/>
</dbReference>
<evidence type="ECO:0000313" key="5">
    <source>
        <dbReference type="RefSeq" id="XP_049310663.1"/>
    </source>
</evidence>
<proteinExistence type="inferred from homology"/>